<accession>A0AAW2Z9B1</accession>
<organism evidence="2 3">
    <name type="scientific">Acrasis kona</name>
    <dbReference type="NCBI Taxonomy" id="1008807"/>
    <lineage>
        <taxon>Eukaryota</taxon>
        <taxon>Discoba</taxon>
        <taxon>Heterolobosea</taxon>
        <taxon>Tetramitia</taxon>
        <taxon>Eutetramitia</taxon>
        <taxon>Acrasidae</taxon>
        <taxon>Acrasis</taxon>
    </lineage>
</organism>
<feature type="domain" description="Swt1-like HEPN" evidence="1">
    <location>
        <begin position="20"/>
        <end position="137"/>
    </location>
</feature>
<comment type="caution">
    <text evidence="2">The sequence shown here is derived from an EMBL/GenBank/DDBJ whole genome shotgun (WGS) entry which is preliminary data.</text>
</comment>
<sequence>MNTMPSPDTSRKIHSMLGNALMLFNNVYEPFLKGELKRFWGEEYEVNLKISVRDQKRNVKVKEVTTELDSQMIFNLIIQYWEELFPRTKLDTKLNLNHKSYFHEGRAVRNNWAHQTVLSYEDYYRAFDTIERLLMAIEAKEQQLELEKMRHYILFKYANRVKMGTNKPTNATPSTTTPVTPVEVVKQQPKQAQTIDQDSYTKWTPQELQTLSDCFQKDFQLTDEMLEFLAQHIGTKNLQQVKAKICQITRTLIVDPNLRSGDIWRLTTRSNSEMDIE</sequence>
<dbReference type="EMBL" id="JAOPGA020001197">
    <property type="protein sequence ID" value="KAL0486050.1"/>
    <property type="molecule type" value="Genomic_DNA"/>
</dbReference>
<protein>
    <recommendedName>
        <fullName evidence="1">Swt1-like HEPN domain-containing protein</fullName>
    </recommendedName>
</protein>
<name>A0AAW2Z9B1_9EUKA</name>
<evidence type="ECO:0000259" key="1">
    <source>
        <dbReference type="Pfam" id="PF18731"/>
    </source>
</evidence>
<evidence type="ECO:0000313" key="2">
    <source>
        <dbReference type="EMBL" id="KAL0486050.1"/>
    </source>
</evidence>
<proteinExistence type="predicted"/>
<evidence type="ECO:0000313" key="3">
    <source>
        <dbReference type="Proteomes" id="UP001431209"/>
    </source>
</evidence>
<dbReference type="Pfam" id="PF18731">
    <property type="entry name" value="HEPN_Swt1"/>
    <property type="match status" value="1"/>
</dbReference>
<dbReference type="AlphaFoldDB" id="A0AAW2Z9B1"/>
<reference evidence="2 3" key="1">
    <citation type="submission" date="2024-03" db="EMBL/GenBank/DDBJ databases">
        <title>The Acrasis kona genome and developmental transcriptomes reveal deep origins of eukaryotic multicellular pathways.</title>
        <authorList>
            <person name="Sheikh S."/>
            <person name="Fu C.-J."/>
            <person name="Brown M.W."/>
            <person name="Baldauf S.L."/>
        </authorList>
    </citation>
    <scope>NUCLEOTIDE SEQUENCE [LARGE SCALE GENOMIC DNA]</scope>
    <source>
        <strain evidence="2 3">ATCC MYA-3509</strain>
    </source>
</reference>
<keyword evidence="3" id="KW-1185">Reference proteome</keyword>
<dbReference type="Proteomes" id="UP001431209">
    <property type="component" value="Unassembled WGS sequence"/>
</dbReference>
<gene>
    <name evidence="2" type="ORF">AKO1_012280</name>
</gene>
<dbReference type="InterPro" id="IPR041650">
    <property type="entry name" value="HEPN_Swt1"/>
</dbReference>